<name>A0A1I0CPD3_9PROT</name>
<dbReference type="GO" id="GO:0016020">
    <property type="term" value="C:membrane"/>
    <property type="evidence" value="ECO:0007669"/>
    <property type="project" value="TreeGrafter"/>
</dbReference>
<evidence type="ECO:0000256" key="3">
    <source>
        <dbReference type="SAM" id="SignalP"/>
    </source>
</evidence>
<dbReference type="EMBL" id="FOHI01000004">
    <property type="protein sequence ID" value="SET21459.1"/>
    <property type="molecule type" value="Genomic_DNA"/>
</dbReference>
<dbReference type="InterPro" id="IPR050266">
    <property type="entry name" value="AB_hydrolase_sf"/>
</dbReference>
<evidence type="ECO:0000259" key="4">
    <source>
        <dbReference type="Pfam" id="PF00561"/>
    </source>
</evidence>
<organism evidence="5 6">
    <name type="scientific">Nitrosospira multiformis</name>
    <dbReference type="NCBI Taxonomy" id="1231"/>
    <lineage>
        <taxon>Bacteria</taxon>
        <taxon>Pseudomonadati</taxon>
        <taxon>Pseudomonadota</taxon>
        <taxon>Betaproteobacteria</taxon>
        <taxon>Nitrosomonadales</taxon>
        <taxon>Nitrosomonadaceae</taxon>
        <taxon>Nitrosospira</taxon>
    </lineage>
</organism>
<dbReference type="PRINTS" id="PR00793">
    <property type="entry name" value="PROAMNOPTASE"/>
</dbReference>
<evidence type="ECO:0000313" key="6">
    <source>
        <dbReference type="Proteomes" id="UP000183339"/>
    </source>
</evidence>
<reference evidence="5 6" key="1">
    <citation type="submission" date="2016-10" db="EMBL/GenBank/DDBJ databases">
        <authorList>
            <person name="de Groot N.N."/>
        </authorList>
    </citation>
    <scope>NUCLEOTIDE SEQUENCE [LARGE SCALE GENOMIC DNA]</scope>
    <source>
        <strain evidence="5 6">Nl7</strain>
    </source>
</reference>
<comment type="similarity">
    <text evidence="1">Belongs to the peptidase S33 family.</text>
</comment>
<dbReference type="AlphaFoldDB" id="A0A1I0CPD3"/>
<keyword evidence="3" id="KW-0732">Signal</keyword>
<dbReference type="PANTHER" id="PTHR43798:SF33">
    <property type="entry name" value="HYDROLASE, PUTATIVE (AFU_ORTHOLOGUE AFUA_2G14860)-RELATED"/>
    <property type="match status" value="1"/>
</dbReference>
<dbReference type="Gene3D" id="3.40.50.1820">
    <property type="entry name" value="alpha/beta hydrolase"/>
    <property type="match status" value="1"/>
</dbReference>
<gene>
    <name evidence="5" type="ORF">SAMN05216412_10433</name>
</gene>
<keyword evidence="2" id="KW-0378">Hydrolase</keyword>
<evidence type="ECO:0000313" key="5">
    <source>
        <dbReference type="EMBL" id="SET21459.1"/>
    </source>
</evidence>
<dbReference type="PANTHER" id="PTHR43798">
    <property type="entry name" value="MONOACYLGLYCEROL LIPASE"/>
    <property type="match status" value="1"/>
</dbReference>
<evidence type="ECO:0000256" key="2">
    <source>
        <dbReference type="ARBA" id="ARBA00022801"/>
    </source>
</evidence>
<dbReference type="Pfam" id="PF00561">
    <property type="entry name" value="Abhydrolase_1"/>
    <property type="match status" value="1"/>
</dbReference>
<feature type="signal peptide" evidence="3">
    <location>
        <begin position="1"/>
        <end position="25"/>
    </location>
</feature>
<dbReference type="SUPFAM" id="SSF53474">
    <property type="entry name" value="alpha/beta-Hydrolases"/>
    <property type="match status" value="1"/>
</dbReference>
<dbReference type="InterPro" id="IPR029058">
    <property type="entry name" value="AB_hydrolase_fold"/>
</dbReference>
<feature type="domain" description="AB hydrolase-1" evidence="4">
    <location>
        <begin position="65"/>
        <end position="333"/>
    </location>
</feature>
<dbReference type="InterPro" id="IPR000073">
    <property type="entry name" value="AB_hydrolase_1"/>
</dbReference>
<sequence>MLGSAFLRHTAAAVLLLLCSGCIHTVPFRDATGNVIPGSIASMETITIGGIPQSIWFRGISTSNPPLILLHGGPGASESALFRHYNSLLEQHFTVVYWEQRGTGRSFHFDIPLESMSIVQFVRDLDEVVEYVRHRFHKKKVVLVGHSWGTVPGIIHASQHPEKVSAYVGIAQVADVPEGRRLSYGFALSEAKNRGNAKAVSELEAIGPPPYASVDERLTTARWVERFGGIFHTHLSTGKLIWTALNTDEANLIDLIRFGQGNRFSLVQLENEISRLNLSDRYRSFKIPMFFLLGRYDKHVPATLAERYFETIETPCKRLVWFENSAHNPPFEESARFNRILIEEVLPVVNSVDCKSSQHSSCLMNDAIESPCISPYFSCSFRNEGYI</sequence>
<feature type="chain" id="PRO_5010202091" evidence="3">
    <location>
        <begin position="26"/>
        <end position="387"/>
    </location>
</feature>
<dbReference type="Proteomes" id="UP000183339">
    <property type="component" value="Unassembled WGS sequence"/>
</dbReference>
<evidence type="ECO:0000256" key="1">
    <source>
        <dbReference type="ARBA" id="ARBA00010088"/>
    </source>
</evidence>
<accession>A0A1I0CPD3</accession>
<protein>
    <submittedName>
        <fullName evidence="5">Pimeloyl-ACP methyl ester carboxylesterase</fullName>
    </submittedName>
</protein>
<dbReference type="GO" id="GO:0006508">
    <property type="term" value="P:proteolysis"/>
    <property type="evidence" value="ECO:0007669"/>
    <property type="project" value="InterPro"/>
</dbReference>
<proteinExistence type="inferred from homology"/>
<dbReference type="InterPro" id="IPR002410">
    <property type="entry name" value="Peptidase_S33"/>
</dbReference>
<dbReference type="GO" id="GO:0008233">
    <property type="term" value="F:peptidase activity"/>
    <property type="evidence" value="ECO:0007669"/>
    <property type="project" value="InterPro"/>
</dbReference>
<dbReference type="RefSeq" id="WP_074706766.1">
    <property type="nucleotide sequence ID" value="NZ_FOHI01000004.1"/>
</dbReference>